<keyword evidence="1" id="KW-0812">Transmembrane</keyword>
<reference evidence="2" key="1">
    <citation type="submission" date="2015-01" db="EMBL/GenBank/DDBJ databases">
        <title>Mitochondrial genomes reveal the phylogenetics of aphids.</title>
        <authorList>
            <person name="Wang Y."/>
            <person name="Chen J."/>
            <person name="Jiang L.-Y."/>
            <person name="Qiao G.-X."/>
        </authorList>
    </citation>
    <scope>NUCLEOTIDE SEQUENCE</scope>
</reference>
<sequence length="49" mass="6194">MAPINWLILFILFFSTFLMNSQLMYFFFLKKMKIKFKKKKMKKNYNKFI</sequence>
<geneLocation type="mitochondrion" evidence="2"/>
<dbReference type="AlphaFoldDB" id="A0A1L1YMI6"/>
<feature type="transmembrane region" description="Helical" evidence="1">
    <location>
        <begin position="6"/>
        <end position="29"/>
    </location>
</feature>
<evidence type="ECO:0000313" key="2">
    <source>
        <dbReference type="EMBL" id="AKM70147.1"/>
    </source>
</evidence>
<protein>
    <submittedName>
        <fullName evidence="2">ATP synthase subunit 8</fullName>
    </submittedName>
</protein>
<keyword evidence="2" id="KW-0496">Mitochondrion</keyword>
<dbReference type="EMBL" id="KP722581">
    <property type="protein sequence ID" value="AKM70147.1"/>
    <property type="molecule type" value="Genomic_DNA"/>
</dbReference>
<organism evidence="2">
    <name type="scientific">Eucallipterus tiliae</name>
    <dbReference type="NCBI Taxonomy" id="527681"/>
    <lineage>
        <taxon>Eukaryota</taxon>
        <taxon>Metazoa</taxon>
        <taxon>Ecdysozoa</taxon>
        <taxon>Arthropoda</taxon>
        <taxon>Hexapoda</taxon>
        <taxon>Insecta</taxon>
        <taxon>Pterygota</taxon>
        <taxon>Neoptera</taxon>
        <taxon>Paraneoptera</taxon>
        <taxon>Hemiptera</taxon>
        <taxon>Sternorrhyncha</taxon>
        <taxon>Aphidomorpha</taxon>
        <taxon>Aphidoidea</taxon>
        <taxon>Aphididae</taxon>
        <taxon>Calaphidinae</taxon>
        <taxon>Eucallipterus</taxon>
    </lineage>
</organism>
<gene>
    <name evidence="2" type="primary">atp8</name>
</gene>
<name>A0A1L1YMI6_9HEMI</name>
<keyword evidence="1" id="KW-0472">Membrane</keyword>
<keyword evidence="1" id="KW-1133">Transmembrane helix</keyword>
<proteinExistence type="predicted"/>
<accession>A0A1L1YMI6</accession>
<evidence type="ECO:0000256" key="1">
    <source>
        <dbReference type="SAM" id="Phobius"/>
    </source>
</evidence>